<dbReference type="HOGENOM" id="CLU_1893381_0_0_0"/>
<keyword evidence="2" id="KW-1185">Reference proteome</keyword>
<dbReference type="KEGG" id="ipa:Isop_0663"/>
<dbReference type="EMBL" id="CP002353">
    <property type="protein sequence ID" value="ADV61255.1"/>
    <property type="molecule type" value="Genomic_DNA"/>
</dbReference>
<dbReference type="Proteomes" id="UP000008631">
    <property type="component" value="Chromosome"/>
</dbReference>
<evidence type="ECO:0000313" key="1">
    <source>
        <dbReference type="EMBL" id="ADV61255.1"/>
    </source>
</evidence>
<sequence>MDPIEEPMDETRPWAEMTQTWKGTLSHYHRHCHGEHVEALVQETADAVAQRLRKHLSASPYWSEVSDARLVAVLLYLVDRGALRRVRTGNGIIFEAQPDAEDWARAQTGLKAKLGPILDLIAAVRASGSSHSQA</sequence>
<proteinExistence type="predicted"/>
<accession>E8R0S0</accession>
<name>E8R0S0_ISOPI</name>
<dbReference type="eggNOG" id="ENOG502ZE21">
    <property type="taxonomic scope" value="Bacteria"/>
</dbReference>
<organism evidence="1 2">
    <name type="scientific">Isosphaera pallida (strain ATCC 43644 / DSM 9630 / IS1B)</name>
    <dbReference type="NCBI Taxonomy" id="575540"/>
    <lineage>
        <taxon>Bacteria</taxon>
        <taxon>Pseudomonadati</taxon>
        <taxon>Planctomycetota</taxon>
        <taxon>Planctomycetia</taxon>
        <taxon>Isosphaerales</taxon>
        <taxon>Isosphaeraceae</taxon>
        <taxon>Isosphaera</taxon>
    </lineage>
</organism>
<reference evidence="1 2" key="2">
    <citation type="journal article" date="2011" name="Stand. Genomic Sci.">
        <title>Complete genome sequence of Isosphaera pallida type strain (IS1B).</title>
        <authorList>
            <consortium name="US DOE Joint Genome Institute (JGI-PGF)"/>
            <person name="Goker M."/>
            <person name="Cleland D."/>
            <person name="Saunders E."/>
            <person name="Lapidus A."/>
            <person name="Nolan M."/>
            <person name="Lucas S."/>
            <person name="Hammon N."/>
            <person name="Deshpande S."/>
            <person name="Cheng J.F."/>
            <person name="Tapia R."/>
            <person name="Han C."/>
            <person name="Goodwin L."/>
            <person name="Pitluck S."/>
            <person name="Liolios K."/>
            <person name="Pagani I."/>
            <person name="Ivanova N."/>
            <person name="Mavromatis K."/>
            <person name="Pati A."/>
            <person name="Chen A."/>
            <person name="Palaniappan K."/>
            <person name="Land M."/>
            <person name="Hauser L."/>
            <person name="Chang Y.J."/>
            <person name="Jeffries C.D."/>
            <person name="Detter J.C."/>
            <person name="Beck B."/>
            <person name="Woyke T."/>
            <person name="Bristow J."/>
            <person name="Eisen J.A."/>
            <person name="Markowitz V."/>
            <person name="Hugenholtz P."/>
            <person name="Kyrpides N.C."/>
            <person name="Klenk H.P."/>
        </authorList>
    </citation>
    <scope>NUCLEOTIDE SEQUENCE [LARGE SCALE GENOMIC DNA]</scope>
    <source>
        <strain evidence="2">ATCC 43644 / DSM 9630 / IS1B</strain>
    </source>
</reference>
<reference key="1">
    <citation type="submission" date="2010-11" db="EMBL/GenBank/DDBJ databases">
        <title>The complete sequence of chromosome of Isophaera pallida ATCC 43644.</title>
        <authorList>
            <consortium name="US DOE Joint Genome Institute (JGI-PGF)"/>
            <person name="Lucas S."/>
            <person name="Copeland A."/>
            <person name="Lapidus A."/>
            <person name="Bruce D."/>
            <person name="Goodwin L."/>
            <person name="Pitluck S."/>
            <person name="Kyrpides N."/>
            <person name="Mavromatis K."/>
            <person name="Pagani I."/>
            <person name="Ivanova N."/>
            <person name="Saunders E."/>
            <person name="Brettin T."/>
            <person name="Detter J.C."/>
            <person name="Han C."/>
            <person name="Tapia R."/>
            <person name="Land M."/>
            <person name="Hauser L."/>
            <person name="Markowitz V."/>
            <person name="Cheng J.-F."/>
            <person name="Hugenholtz P."/>
            <person name="Woyke T."/>
            <person name="Wu D."/>
            <person name="Eisen J.A."/>
        </authorList>
    </citation>
    <scope>NUCLEOTIDE SEQUENCE</scope>
    <source>
        <strain>ATCC 43644</strain>
    </source>
</reference>
<gene>
    <name evidence="1" type="ordered locus">Isop_0663</name>
</gene>
<dbReference type="AlphaFoldDB" id="E8R0S0"/>
<dbReference type="InParanoid" id="E8R0S0"/>
<dbReference type="STRING" id="575540.Isop_0663"/>
<evidence type="ECO:0000313" key="2">
    <source>
        <dbReference type="Proteomes" id="UP000008631"/>
    </source>
</evidence>
<protein>
    <submittedName>
        <fullName evidence="1">Uncharacterized protein</fullName>
    </submittedName>
</protein>